<dbReference type="Proteomes" id="UP000030392">
    <property type="component" value="Unassembled WGS sequence"/>
</dbReference>
<dbReference type="Gene3D" id="3.40.50.1820">
    <property type="entry name" value="alpha/beta hydrolase"/>
    <property type="match status" value="1"/>
</dbReference>
<sequence>MNQEVKKNIDTTNATKAYINEIRKEIIDNQASKLFEDLKWIQLENISSNKSDLYPTVLTGKGKKILLIHGFDSCFLEYRRLIPILKKKNKLIIPDLYGFGFCPRSSGNKYGFKYLMRHLNSILNHFSNNQPIGVIGASMGGALALELARQNPKKVNKLLLLSPAGLAGKNPKIPWPFNHLGAFFLSRPFVRRGLCKQAFANPTNSVGPAEEQIASIHLKVPGWQSSLADFAADGGVSGCGLPKPTQPLKIILGKYDRIIPNNEKEETYRNYNSNIEIALNSGHLPHLEEPKLVADAWGQLKK</sequence>
<dbReference type="Pfam" id="PF12697">
    <property type="entry name" value="Abhydrolase_6"/>
    <property type="match status" value="1"/>
</dbReference>
<keyword evidence="2" id="KW-0378">Hydrolase</keyword>
<dbReference type="RefSeq" id="WP_080725195.1">
    <property type="nucleotide sequence ID" value="NZ_CP138967.1"/>
</dbReference>
<dbReference type="PANTHER" id="PTHR43689">
    <property type="entry name" value="HYDROLASE"/>
    <property type="match status" value="1"/>
</dbReference>
<dbReference type="InterPro" id="IPR000073">
    <property type="entry name" value="AB_hydrolase_1"/>
</dbReference>
<accession>A0A0A2C602</accession>
<dbReference type="EMBL" id="JNAX01000014">
    <property type="protein sequence ID" value="KGG20034.1"/>
    <property type="molecule type" value="Genomic_DNA"/>
</dbReference>
<feature type="domain" description="AB hydrolase-1" evidence="1">
    <location>
        <begin position="65"/>
        <end position="296"/>
    </location>
</feature>
<dbReference type="AlphaFoldDB" id="A0A0A2C602"/>
<proteinExistence type="predicted"/>
<dbReference type="PANTHER" id="PTHR43689:SF8">
    <property type="entry name" value="ALPHA_BETA-HYDROLASES SUPERFAMILY PROTEIN"/>
    <property type="match status" value="1"/>
</dbReference>
<comment type="caution">
    <text evidence="2">The sequence shown here is derived from an EMBL/GenBank/DDBJ whole genome shotgun (WGS) entry which is preliminary data.</text>
</comment>
<dbReference type="InterPro" id="IPR029058">
    <property type="entry name" value="AB_hydrolase_fold"/>
</dbReference>
<name>A0A0A2C602_PROMR</name>
<reference evidence="3" key="1">
    <citation type="journal article" date="2014" name="Sci. Data">
        <title>Genomes of diverse isolates of the marine cyanobacterium Prochlorococcus.</title>
        <authorList>
            <person name="Biller S."/>
            <person name="Berube P."/>
            <person name="Thompson J."/>
            <person name="Kelly L."/>
            <person name="Roggensack S."/>
            <person name="Awad L."/>
            <person name="Roache-Johnson K."/>
            <person name="Ding H."/>
            <person name="Giovannoni S.J."/>
            <person name="Moore L.R."/>
            <person name="Chisholm S.W."/>
        </authorList>
    </citation>
    <scope>NUCLEOTIDE SEQUENCE [LARGE SCALE GENOMIC DNA]</scope>
    <source>
        <strain evidence="3">PAC1</strain>
    </source>
</reference>
<dbReference type="GO" id="GO:0016787">
    <property type="term" value="F:hydrolase activity"/>
    <property type="evidence" value="ECO:0007669"/>
    <property type="project" value="UniProtKB-KW"/>
</dbReference>
<dbReference type="SUPFAM" id="SSF53474">
    <property type="entry name" value="alpha/beta-Hydrolases"/>
    <property type="match status" value="1"/>
</dbReference>
<gene>
    <name evidence="2" type="ORF">EV03_1498</name>
</gene>
<evidence type="ECO:0000313" key="3">
    <source>
        <dbReference type="Proteomes" id="UP000030392"/>
    </source>
</evidence>
<protein>
    <submittedName>
        <fullName evidence="2">Putative alpha/beta hydrolase</fullName>
    </submittedName>
</protein>
<dbReference type="PRINTS" id="PR00111">
    <property type="entry name" value="ABHYDROLASE"/>
</dbReference>
<evidence type="ECO:0000259" key="1">
    <source>
        <dbReference type="Pfam" id="PF12697"/>
    </source>
</evidence>
<evidence type="ECO:0000313" key="2">
    <source>
        <dbReference type="EMBL" id="KGG20034.1"/>
    </source>
</evidence>
<organism evidence="2 3">
    <name type="scientific">Prochlorococcus marinus str. PAC1</name>
    <dbReference type="NCBI Taxonomy" id="59924"/>
    <lineage>
        <taxon>Bacteria</taxon>
        <taxon>Bacillati</taxon>
        <taxon>Cyanobacteriota</taxon>
        <taxon>Cyanophyceae</taxon>
        <taxon>Synechococcales</taxon>
        <taxon>Prochlorococcaceae</taxon>
        <taxon>Prochlorococcus</taxon>
    </lineage>
</organism>